<evidence type="ECO:0000313" key="2">
    <source>
        <dbReference type="Proteomes" id="UP000629468"/>
    </source>
</evidence>
<reference evidence="1 2" key="1">
    <citation type="journal article" name="Sci. Rep.">
        <title>Telomere-to-telomere assembled and centromere annotated genomes of the two main subspecies of the button mushroom Agaricus bisporus reveal especially polymorphic chromosome ends.</title>
        <authorList>
            <person name="Sonnenberg A.S.M."/>
            <person name="Sedaghat-Telgerd N."/>
            <person name="Lavrijssen B."/>
            <person name="Ohm R.A."/>
            <person name="Hendrickx P.M."/>
            <person name="Scholtmeijer K."/>
            <person name="Baars J.J.P."/>
            <person name="van Peer A."/>
        </authorList>
    </citation>
    <scope>NUCLEOTIDE SEQUENCE [LARGE SCALE GENOMIC DNA]</scope>
    <source>
        <strain evidence="1 2">H119_p4</strain>
    </source>
</reference>
<gene>
    <name evidence="1" type="ORF">Agabi119p4_1058</name>
</gene>
<dbReference type="Proteomes" id="UP000629468">
    <property type="component" value="Unassembled WGS sequence"/>
</dbReference>
<accession>A0A8H7FC89</accession>
<dbReference type="EMBL" id="JABXXO010000001">
    <property type="protein sequence ID" value="KAF7784893.1"/>
    <property type="molecule type" value="Genomic_DNA"/>
</dbReference>
<proteinExistence type="predicted"/>
<dbReference type="AlphaFoldDB" id="A0A8H7FC89"/>
<protein>
    <submittedName>
        <fullName evidence="1">Uncharacterized protein</fullName>
    </submittedName>
</protein>
<organism evidence="1 2">
    <name type="scientific">Agaricus bisporus var. burnettii</name>
    <dbReference type="NCBI Taxonomy" id="192524"/>
    <lineage>
        <taxon>Eukaryota</taxon>
        <taxon>Fungi</taxon>
        <taxon>Dikarya</taxon>
        <taxon>Basidiomycota</taxon>
        <taxon>Agaricomycotina</taxon>
        <taxon>Agaricomycetes</taxon>
        <taxon>Agaricomycetidae</taxon>
        <taxon>Agaricales</taxon>
        <taxon>Agaricineae</taxon>
        <taxon>Agaricaceae</taxon>
        <taxon>Agaricus</taxon>
    </lineage>
</organism>
<name>A0A8H7FC89_AGABI</name>
<sequence length="87" mass="9950">MSYYWYSIACPPAIYLSWTVETGDRSAAAKAKAYLGCWLSADHPTCRRKDPSTEVASTQLAFCCHLSFVSFPPSWRRRRYSFRTSSP</sequence>
<evidence type="ECO:0000313" key="1">
    <source>
        <dbReference type="EMBL" id="KAF7784893.1"/>
    </source>
</evidence>
<comment type="caution">
    <text evidence="1">The sequence shown here is derived from an EMBL/GenBank/DDBJ whole genome shotgun (WGS) entry which is preliminary data.</text>
</comment>